<sequence length="259" mass="27459">MTHSTGRGNGEAGPWFADQGSASSDVFGGPEGDVGTRDGHGPGRGGPRHRSRARLWWLVAGAVALVAIVTSVVLLALHDPEPPPPLEPEVVTLPVPSPTVDPVEREEGTVFYQALPSTVLAYAVGTSEEDQDLLAAGALEGYRLEYTDGQSTLTLRAGQWAEPEATLAAFEELVEGLDQPDGEESPGVEDVEPREDAETTPEAIPDEGTVEVDGQEVGRYLVVPDGQGRATVVWTNDTVLISVEGPEQDVRDVFVAYPL</sequence>
<evidence type="ECO:0000256" key="2">
    <source>
        <dbReference type="SAM" id="Phobius"/>
    </source>
</evidence>
<evidence type="ECO:0000313" key="3">
    <source>
        <dbReference type="EMBL" id="KGM09032.1"/>
    </source>
</evidence>
<feature type="region of interest" description="Disordered" evidence="1">
    <location>
        <begin position="177"/>
        <end position="207"/>
    </location>
</feature>
<comment type="caution">
    <text evidence="3">The sequence shown here is derived from an EMBL/GenBank/DDBJ whole genome shotgun (WGS) entry which is preliminary data.</text>
</comment>
<dbReference type="AlphaFoldDB" id="A0A0A0BMU3"/>
<name>A0A0A0BMU3_9CELL</name>
<keyword evidence="2" id="KW-1133">Transmembrane helix</keyword>
<evidence type="ECO:0000256" key="1">
    <source>
        <dbReference type="SAM" id="MobiDB-lite"/>
    </source>
</evidence>
<keyword evidence="4" id="KW-1185">Reference proteome</keyword>
<accession>A0A0A0BMU3</accession>
<gene>
    <name evidence="3" type="ORF">N869_09825</name>
</gene>
<proteinExistence type="predicted"/>
<keyword evidence="2" id="KW-0472">Membrane</keyword>
<keyword evidence="2" id="KW-0812">Transmembrane</keyword>
<evidence type="ECO:0000313" key="4">
    <source>
        <dbReference type="Proteomes" id="UP000054314"/>
    </source>
</evidence>
<protein>
    <submittedName>
        <fullName evidence="3">Uncharacterized protein</fullName>
    </submittedName>
</protein>
<dbReference type="EMBL" id="AXCZ01000222">
    <property type="protein sequence ID" value="KGM09032.1"/>
    <property type="molecule type" value="Genomic_DNA"/>
</dbReference>
<dbReference type="Proteomes" id="UP000054314">
    <property type="component" value="Unassembled WGS sequence"/>
</dbReference>
<feature type="transmembrane region" description="Helical" evidence="2">
    <location>
        <begin position="55"/>
        <end position="77"/>
    </location>
</feature>
<organism evidence="3 4">
    <name type="scientific">Cellulomonas bogoriensis 69B4 = DSM 16987</name>
    <dbReference type="NCBI Taxonomy" id="1386082"/>
    <lineage>
        <taxon>Bacteria</taxon>
        <taxon>Bacillati</taxon>
        <taxon>Actinomycetota</taxon>
        <taxon>Actinomycetes</taxon>
        <taxon>Micrococcales</taxon>
        <taxon>Cellulomonadaceae</taxon>
        <taxon>Cellulomonas</taxon>
    </lineage>
</organism>
<reference evidence="3 4" key="1">
    <citation type="submission" date="2013-08" db="EMBL/GenBank/DDBJ databases">
        <title>Genome sequencing of Cellulomonas bogoriensis 69B4.</title>
        <authorList>
            <person name="Chen F."/>
            <person name="Li Y."/>
            <person name="Wang G."/>
        </authorList>
    </citation>
    <scope>NUCLEOTIDE SEQUENCE [LARGE SCALE GENOMIC DNA]</scope>
    <source>
        <strain evidence="3 4">69B4</strain>
    </source>
</reference>
<dbReference type="OrthoDB" id="5140693at2"/>
<feature type="region of interest" description="Disordered" evidence="1">
    <location>
        <begin position="1"/>
        <end position="48"/>
    </location>
</feature>